<dbReference type="Pfam" id="PF04264">
    <property type="entry name" value="YceI"/>
    <property type="match status" value="1"/>
</dbReference>
<dbReference type="InterPro" id="IPR036761">
    <property type="entry name" value="TTHA0802/YceI-like_sf"/>
</dbReference>
<dbReference type="SUPFAM" id="SSF101874">
    <property type="entry name" value="YceI-like"/>
    <property type="match status" value="1"/>
</dbReference>
<feature type="domain" description="Lipid/polyisoprenoid-binding YceI-like" evidence="2">
    <location>
        <begin position="23"/>
        <end position="179"/>
    </location>
</feature>
<dbReference type="InterPro" id="IPR007372">
    <property type="entry name" value="Lipid/polyisoprenoid-bd_YceI"/>
</dbReference>
<feature type="signal peptide" evidence="1">
    <location>
        <begin position="1"/>
        <end position="20"/>
    </location>
</feature>
<dbReference type="PANTHER" id="PTHR34406">
    <property type="entry name" value="PROTEIN YCEI"/>
    <property type="match status" value="1"/>
</dbReference>
<organism evidence="3 4">
    <name type="scientific">Gallionella capsiferriformans (strain ES-2)</name>
    <name type="common">Gallionella ferruginea capsiferriformans (strain ES-2)</name>
    <dbReference type="NCBI Taxonomy" id="395494"/>
    <lineage>
        <taxon>Bacteria</taxon>
        <taxon>Pseudomonadati</taxon>
        <taxon>Pseudomonadota</taxon>
        <taxon>Betaproteobacteria</taxon>
        <taxon>Nitrosomonadales</taxon>
        <taxon>Gallionellaceae</taxon>
        <taxon>Gallionella</taxon>
    </lineage>
</organism>
<dbReference type="AlphaFoldDB" id="D9SFW4"/>
<keyword evidence="4" id="KW-1185">Reference proteome</keyword>
<reference evidence="3 4" key="1">
    <citation type="submission" date="2010-08" db="EMBL/GenBank/DDBJ databases">
        <title>Complete sequence of Gallionella capsiferriformans ES-2.</title>
        <authorList>
            <consortium name="US DOE Joint Genome Institute"/>
            <person name="Lucas S."/>
            <person name="Copeland A."/>
            <person name="Lapidus A."/>
            <person name="Cheng J.-F."/>
            <person name="Bruce D."/>
            <person name="Goodwin L."/>
            <person name="Pitluck S."/>
            <person name="Chertkov O."/>
            <person name="Davenport K.W."/>
            <person name="Detter J.C."/>
            <person name="Han C."/>
            <person name="Tapia R."/>
            <person name="Land M."/>
            <person name="Hauser L."/>
            <person name="Chang Y.-J."/>
            <person name="Jeffries C."/>
            <person name="Kyrpides N."/>
            <person name="Ivanova N."/>
            <person name="Mikhailova N."/>
            <person name="Shelobolina E.S."/>
            <person name="Picardal F."/>
            <person name="Roden E."/>
            <person name="Emerson D."/>
            <person name="Woyke T."/>
        </authorList>
    </citation>
    <scope>NUCLEOTIDE SEQUENCE [LARGE SCALE GENOMIC DNA]</scope>
    <source>
        <strain evidence="3 4">ES-2</strain>
    </source>
</reference>
<feature type="chain" id="PRO_5003128185" evidence="1">
    <location>
        <begin position="21"/>
        <end position="185"/>
    </location>
</feature>
<dbReference type="Proteomes" id="UP000001235">
    <property type="component" value="Chromosome"/>
</dbReference>
<proteinExistence type="predicted"/>
<evidence type="ECO:0000256" key="1">
    <source>
        <dbReference type="SAM" id="SignalP"/>
    </source>
</evidence>
<dbReference type="OrthoDB" id="1247465at2"/>
<dbReference type="Gene3D" id="2.40.128.110">
    <property type="entry name" value="Lipid/polyisoprenoid-binding, YceI-like"/>
    <property type="match status" value="1"/>
</dbReference>
<accession>D9SFW4</accession>
<evidence type="ECO:0000259" key="2">
    <source>
        <dbReference type="SMART" id="SM00867"/>
    </source>
</evidence>
<dbReference type="RefSeq" id="WP_013293350.1">
    <property type="nucleotide sequence ID" value="NC_014394.1"/>
</dbReference>
<protein>
    <submittedName>
        <fullName evidence="3">YceI family protein</fullName>
    </submittedName>
</protein>
<dbReference type="STRING" id="395494.Galf_1385"/>
<name>D9SFW4_GALCS</name>
<dbReference type="PANTHER" id="PTHR34406:SF1">
    <property type="entry name" value="PROTEIN YCEI"/>
    <property type="match status" value="1"/>
</dbReference>
<evidence type="ECO:0000313" key="4">
    <source>
        <dbReference type="Proteomes" id="UP000001235"/>
    </source>
</evidence>
<dbReference type="SMART" id="SM00867">
    <property type="entry name" value="YceI"/>
    <property type="match status" value="1"/>
</dbReference>
<keyword evidence="1" id="KW-0732">Signal</keyword>
<dbReference type="EMBL" id="CP002159">
    <property type="protein sequence ID" value="ADL55411.1"/>
    <property type="molecule type" value="Genomic_DNA"/>
</dbReference>
<dbReference type="KEGG" id="gca:Galf_1385"/>
<dbReference type="eggNOG" id="COG2353">
    <property type="taxonomic scope" value="Bacteria"/>
</dbReference>
<sequence length="185" mass="19712" precursor="true">MKLAKFSVIGLLLSVSTAQAVEYNQVVPAQSALSFGYRQMGVAMEGKFTKFSAQLAFDPAKLTSARASIDVNLASIDTGSTDADEEVAGKKWFNAKTYPLASFVSSGVKSIGGNRYQATGKLTIKGKTLDVTAPLTFDGRAFDGSFTLKRLAYGIGTDEWADLGTVADEIQIKFHLVVLASPAKK</sequence>
<dbReference type="HOGENOM" id="CLU_071003_5_1_4"/>
<gene>
    <name evidence="3" type="ordered locus">Galf_1385</name>
</gene>
<evidence type="ECO:0000313" key="3">
    <source>
        <dbReference type="EMBL" id="ADL55411.1"/>
    </source>
</evidence>